<dbReference type="RefSeq" id="WP_075662320.1">
    <property type="nucleotide sequence ID" value="NZ_CP122369.1"/>
</dbReference>
<gene>
    <name evidence="1" type="ORF">PV399_06810</name>
    <name evidence="2" type="ORF">PV666_15480</name>
</gene>
<dbReference type="Pfam" id="PF15594">
    <property type="entry name" value="Imm50"/>
    <property type="match status" value="1"/>
</dbReference>
<evidence type="ECO:0000313" key="2">
    <source>
        <dbReference type="EMBL" id="MDX3019285.1"/>
    </source>
</evidence>
<dbReference type="Proteomes" id="UP001282288">
    <property type="component" value="Unassembled WGS sequence"/>
</dbReference>
<dbReference type="EMBL" id="JARAWP010000008">
    <property type="protein sequence ID" value="MDX3019285.1"/>
    <property type="molecule type" value="Genomic_DNA"/>
</dbReference>
<dbReference type="AlphaFoldDB" id="A0AAP6B758"/>
<name>A0AAP6B758_9ACTN</name>
<organism evidence="1 4">
    <name type="scientific">Streptomyces acidiscabies</name>
    <dbReference type="NCBI Taxonomy" id="42234"/>
    <lineage>
        <taxon>Bacteria</taxon>
        <taxon>Bacillati</taxon>
        <taxon>Actinomycetota</taxon>
        <taxon>Actinomycetes</taxon>
        <taxon>Kitasatosporales</taxon>
        <taxon>Streptomycetaceae</taxon>
        <taxon>Streptomyces</taxon>
    </lineage>
</organism>
<accession>A0AAP6B758</accession>
<protein>
    <submittedName>
        <fullName evidence="1">Imm50 family immunity protein</fullName>
    </submittedName>
</protein>
<dbReference type="EMBL" id="JARAWC010000004">
    <property type="protein sequence ID" value="MDX2959427.1"/>
    <property type="molecule type" value="Genomic_DNA"/>
</dbReference>
<keyword evidence="3" id="KW-1185">Reference proteome</keyword>
<sequence>MSLDEFIVNSQVLGSLYGDAIALGGDLRLRSVNLSWIGPTVTLRVDLAHFPVVVPQEWRDAKLDTVQCQLQFLAVDRMAMEGWNPPVLARVNVVGHLEFRRIQVEVRTEKREVALSFECSDSVLVGRVSAFKVQGDGMDGDSRVHVKRLDSRLYGTLPDTCEKVYYERF</sequence>
<dbReference type="Proteomes" id="UP001272987">
    <property type="component" value="Unassembled WGS sequence"/>
</dbReference>
<reference evidence="1 3" key="1">
    <citation type="journal article" date="2023" name="Microb. Genom.">
        <title>Mesoterricola silvestris gen. nov., sp. nov., Mesoterricola sediminis sp. nov., Geothrix oryzae sp. nov., Geothrix edaphica sp. nov., Geothrix rubra sp. nov., and Geothrix limicola sp. nov., six novel members of Acidobacteriota isolated from soils.</title>
        <authorList>
            <person name="Weisberg A.J."/>
            <person name="Pearce E."/>
            <person name="Kramer C.G."/>
            <person name="Chang J.H."/>
            <person name="Clarke C.R."/>
        </authorList>
    </citation>
    <scope>NUCLEOTIDE SEQUENCE</scope>
    <source>
        <strain evidence="2 3">NB05-1H</strain>
        <strain evidence="1">NRRL_B-16521</strain>
    </source>
</reference>
<evidence type="ECO:0000313" key="4">
    <source>
        <dbReference type="Proteomes" id="UP001282288"/>
    </source>
</evidence>
<dbReference type="GeneID" id="69805852"/>
<proteinExistence type="predicted"/>
<dbReference type="InterPro" id="IPR028957">
    <property type="entry name" value="Imm50"/>
</dbReference>
<evidence type="ECO:0000313" key="1">
    <source>
        <dbReference type="EMBL" id="MDX2959427.1"/>
    </source>
</evidence>
<comment type="caution">
    <text evidence="1">The sequence shown here is derived from an EMBL/GenBank/DDBJ whole genome shotgun (WGS) entry which is preliminary data.</text>
</comment>
<evidence type="ECO:0000313" key="3">
    <source>
        <dbReference type="Proteomes" id="UP001272987"/>
    </source>
</evidence>